<dbReference type="InterPro" id="IPR047951">
    <property type="entry name" value="Transpos_ISL3"/>
</dbReference>
<dbReference type="Pfam" id="PF13542">
    <property type="entry name" value="HTH_Tnp_ISL3"/>
    <property type="match status" value="1"/>
</dbReference>
<reference evidence="3 4" key="1">
    <citation type="submission" date="2021-01" db="EMBL/GenBank/DDBJ databases">
        <title>Whole genome shotgun sequence of Verrucosispora andamanensis NBRC 109075.</title>
        <authorList>
            <person name="Komaki H."/>
            <person name="Tamura T."/>
        </authorList>
    </citation>
    <scope>NUCLEOTIDE SEQUENCE [LARGE SCALE GENOMIC DNA]</scope>
    <source>
        <strain evidence="3 4">NBRC 109075</strain>
    </source>
</reference>
<proteinExistence type="predicted"/>
<keyword evidence="4" id="KW-1185">Reference proteome</keyword>
<dbReference type="InterPro" id="IPR002560">
    <property type="entry name" value="Transposase_DDE"/>
</dbReference>
<comment type="caution">
    <text evidence="3">The sequence shown here is derived from an EMBL/GenBank/DDBJ whole genome shotgun (WGS) entry which is preliminary data.</text>
</comment>
<evidence type="ECO:0000259" key="1">
    <source>
        <dbReference type="Pfam" id="PF01610"/>
    </source>
</evidence>
<sequence>MDVGVWRVFLEADAPRVRCLVHGVVVASVPWARHGAGHTRQFDALVGWLVRRMSKTAVCHLVRVGWRTVGQIVARVVADADAAAGDRLAGVTRIGIDEVSYRRGHKYLTVVVDHDTRRLLWIAEGRDSATLSQFFELLGPDRCAKVSLVTADGAEWIFSAVSRYCPRARICLDPFHVVMWAGKALDAVRAHVYTAARKAGQKALAQGIKGARYALWKNPADLTASQQAKLATIEHTNQPLYRAYLLNQQLRQVFAAPGGADRITLLDAWLDWATTSELTPFIDLAYRIRRYWRDDIINTLTYRLSNGLIESTNTKIRLLTRIAFGFKNPHALIAMVRLHLCGYDLPLPGRT</sequence>
<name>A0ABQ4I5X3_9ACTN</name>
<feature type="domain" description="Transposase IS204/IS1001/IS1096/IS1165 DDE" evidence="1">
    <location>
        <begin position="94"/>
        <end position="335"/>
    </location>
</feature>
<dbReference type="Proteomes" id="UP000647017">
    <property type="component" value="Unassembled WGS sequence"/>
</dbReference>
<feature type="domain" description="Transposase IS204/IS1001/IS1096/IS1165 helix-turn-helix" evidence="2">
    <location>
        <begin position="28"/>
        <end position="77"/>
    </location>
</feature>
<gene>
    <name evidence="3" type="ORF">Van01_65170</name>
</gene>
<accession>A0ABQ4I5X3</accession>
<dbReference type="Pfam" id="PF01610">
    <property type="entry name" value="DDE_Tnp_ISL3"/>
    <property type="match status" value="1"/>
</dbReference>
<dbReference type="PANTHER" id="PTHR33498:SF1">
    <property type="entry name" value="TRANSPOSASE FOR INSERTION SEQUENCE ELEMENT IS1557"/>
    <property type="match status" value="1"/>
</dbReference>
<dbReference type="PANTHER" id="PTHR33498">
    <property type="entry name" value="TRANSPOSASE FOR INSERTION SEQUENCE ELEMENT IS1557"/>
    <property type="match status" value="1"/>
</dbReference>
<organism evidence="3 4">
    <name type="scientific">Micromonospora andamanensis</name>
    <dbReference type="NCBI Taxonomy" id="1287068"/>
    <lineage>
        <taxon>Bacteria</taxon>
        <taxon>Bacillati</taxon>
        <taxon>Actinomycetota</taxon>
        <taxon>Actinomycetes</taxon>
        <taxon>Micromonosporales</taxon>
        <taxon>Micromonosporaceae</taxon>
        <taxon>Micromonospora</taxon>
    </lineage>
</organism>
<evidence type="ECO:0000313" key="3">
    <source>
        <dbReference type="EMBL" id="GIJ13303.1"/>
    </source>
</evidence>
<dbReference type="NCBIfam" id="NF033550">
    <property type="entry name" value="transpos_ISL3"/>
    <property type="match status" value="1"/>
</dbReference>
<protein>
    <submittedName>
        <fullName evidence="3">Transposase for insertion sequence element IS1557</fullName>
    </submittedName>
</protein>
<evidence type="ECO:0000313" key="4">
    <source>
        <dbReference type="Proteomes" id="UP000647017"/>
    </source>
</evidence>
<dbReference type="InterPro" id="IPR032877">
    <property type="entry name" value="Transposase_HTH"/>
</dbReference>
<evidence type="ECO:0000259" key="2">
    <source>
        <dbReference type="Pfam" id="PF13542"/>
    </source>
</evidence>
<dbReference type="EMBL" id="BOOZ01000109">
    <property type="protein sequence ID" value="GIJ13303.1"/>
    <property type="molecule type" value="Genomic_DNA"/>
</dbReference>